<organism evidence="1 2">
    <name type="scientific">Brachionus plicatilis</name>
    <name type="common">Marine rotifer</name>
    <name type="synonym">Brachionus muelleri</name>
    <dbReference type="NCBI Taxonomy" id="10195"/>
    <lineage>
        <taxon>Eukaryota</taxon>
        <taxon>Metazoa</taxon>
        <taxon>Spiralia</taxon>
        <taxon>Gnathifera</taxon>
        <taxon>Rotifera</taxon>
        <taxon>Eurotatoria</taxon>
        <taxon>Monogononta</taxon>
        <taxon>Pseudotrocha</taxon>
        <taxon>Ploima</taxon>
        <taxon>Brachionidae</taxon>
        <taxon>Brachionus</taxon>
    </lineage>
</organism>
<reference evidence="1 2" key="1">
    <citation type="journal article" date="2018" name="Sci. Rep.">
        <title>Genomic signatures of local adaptation to the degree of environmental predictability in rotifers.</title>
        <authorList>
            <person name="Franch-Gras L."/>
            <person name="Hahn C."/>
            <person name="Garcia-Roger E.M."/>
            <person name="Carmona M.J."/>
            <person name="Serra M."/>
            <person name="Gomez A."/>
        </authorList>
    </citation>
    <scope>NUCLEOTIDE SEQUENCE [LARGE SCALE GENOMIC DNA]</scope>
    <source>
        <strain evidence="1">HYR1</strain>
    </source>
</reference>
<comment type="caution">
    <text evidence="1">The sequence shown here is derived from an EMBL/GenBank/DDBJ whole genome shotgun (WGS) entry which is preliminary data.</text>
</comment>
<keyword evidence="2" id="KW-1185">Reference proteome</keyword>
<dbReference type="Proteomes" id="UP000276133">
    <property type="component" value="Unassembled WGS sequence"/>
</dbReference>
<name>A0A3M7SJY3_BRAPC</name>
<evidence type="ECO:0000313" key="1">
    <source>
        <dbReference type="EMBL" id="RNA36015.1"/>
    </source>
</evidence>
<gene>
    <name evidence="1" type="ORF">BpHYR1_033318</name>
</gene>
<evidence type="ECO:0000313" key="2">
    <source>
        <dbReference type="Proteomes" id="UP000276133"/>
    </source>
</evidence>
<protein>
    <submittedName>
        <fullName evidence="1">Uncharacterized protein</fullName>
    </submittedName>
</protein>
<sequence length="67" mass="8000">MCLYLSISYSLNIVSYDYKELRICSARQDNGPLVFQMISFENSLFKWKKTLIILKNFKGLFIFCFKK</sequence>
<accession>A0A3M7SJY3</accession>
<dbReference type="EMBL" id="REGN01001255">
    <property type="protein sequence ID" value="RNA36015.1"/>
    <property type="molecule type" value="Genomic_DNA"/>
</dbReference>
<proteinExistence type="predicted"/>
<dbReference type="AlphaFoldDB" id="A0A3M7SJY3"/>